<dbReference type="Proteomes" id="UP000267469">
    <property type="component" value="Unassembled WGS sequence"/>
</dbReference>
<evidence type="ECO:0000256" key="3">
    <source>
        <dbReference type="ARBA" id="ARBA00022475"/>
    </source>
</evidence>
<keyword evidence="4 7" id="KW-0812">Transmembrane</keyword>
<dbReference type="Pfam" id="PF07681">
    <property type="entry name" value="DoxX"/>
    <property type="match status" value="1"/>
</dbReference>
<comment type="subcellular location">
    <subcellularLocation>
        <location evidence="1">Cell membrane</location>
        <topology evidence="1">Multi-pass membrane protein</topology>
    </subcellularLocation>
</comment>
<feature type="transmembrane region" description="Helical" evidence="7">
    <location>
        <begin position="121"/>
        <end position="146"/>
    </location>
</feature>
<evidence type="ECO:0000256" key="6">
    <source>
        <dbReference type="ARBA" id="ARBA00023136"/>
    </source>
</evidence>
<name>A0A3N0E4X0_SINP1</name>
<dbReference type="InterPro" id="IPR032808">
    <property type="entry name" value="DoxX"/>
</dbReference>
<evidence type="ECO:0000313" key="8">
    <source>
        <dbReference type="EMBL" id="RNL82894.1"/>
    </source>
</evidence>
<evidence type="ECO:0000256" key="1">
    <source>
        <dbReference type="ARBA" id="ARBA00004651"/>
    </source>
</evidence>
<proteinExistence type="inferred from homology"/>
<comment type="similarity">
    <text evidence="2">Belongs to the DoxX family.</text>
</comment>
<evidence type="ECO:0000256" key="5">
    <source>
        <dbReference type="ARBA" id="ARBA00022989"/>
    </source>
</evidence>
<keyword evidence="6 7" id="KW-0472">Membrane</keyword>
<comment type="caution">
    <text evidence="8">The sequence shown here is derived from an EMBL/GenBank/DDBJ whole genome shotgun (WGS) entry which is preliminary data.</text>
</comment>
<evidence type="ECO:0000256" key="7">
    <source>
        <dbReference type="SAM" id="Phobius"/>
    </source>
</evidence>
<accession>A0A3N0E4X0</accession>
<dbReference type="RefSeq" id="WP_123217011.1">
    <property type="nucleotide sequence ID" value="NZ_RJTM01000108.1"/>
</dbReference>
<dbReference type="PANTHER" id="PTHR33452">
    <property type="entry name" value="OXIDOREDUCTASE CATD-RELATED"/>
    <property type="match status" value="1"/>
</dbReference>
<feature type="transmembrane region" description="Helical" evidence="7">
    <location>
        <begin position="57"/>
        <end position="77"/>
    </location>
</feature>
<dbReference type="AlphaFoldDB" id="A0A3N0E4X0"/>
<dbReference type="GO" id="GO:0005886">
    <property type="term" value="C:plasma membrane"/>
    <property type="evidence" value="ECO:0007669"/>
    <property type="project" value="UniProtKB-SubCell"/>
</dbReference>
<dbReference type="InterPro" id="IPR051907">
    <property type="entry name" value="DoxX-like_oxidoreductase"/>
</dbReference>
<evidence type="ECO:0000256" key="2">
    <source>
        <dbReference type="ARBA" id="ARBA00006679"/>
    </source>
</evidence>
<keyword evidence="5 7" id="KW-1133">Transmembrane helix</keyword>
<gene>
    <name evidence="8" type="ORF">ED312_15895</name>
</gene>
<organism evidence="8 9">
    <name type="scientific">Sinomicrobium pectinilyticum</name>
    <dbReference type="NCBI Taxonomy" id="1084421"/>
    <lineage>
        <taxon>Bacteria</taxon>
        <taxon>Pseudomonadati</taxon>
        <taxon>Bacteroidota</taxon>
        <taxon>Flavobacteriia</taxon>
        <taxon>Flavobacteriales</taxon>
        <taxon>Flavobacteriaceae</taxon>
        <taxon>Sinomicrobium</taxon>
    </lineage>
</organism>
<reference evidence="8 9" key="1">
    <citation type="submission" date="2018-10" db="EMBL/GenBank/DDBJ databases">
        <title>Sinomicrobium pectinilyticum sp. nov., a pectinase-producing bacterium isolated from alkaline and saline soil, and emended description of the genus Sinomicrobium.</title>
        <authorList>
            <person name="Cheng B."/>
            <person name="Li C."/>
            <person name="Lai Q."/>
            <person name="Du M."/>
            <person name="Shao Z."/>
            <person name="Xu P."/>
            <person name="Yang C."/>
        </authorList>
    </citation>
    <scope>NUCLEOTIDE SEQUENCE [LARGE SCALE GENOMIC DNA]</scope>
    <source>
        <strain evidence="8 9">5DNS001</strain>
    </source>
</reference>
<keyword evidence="9" id="KW-1185">Reference proteome</keyword>
<keyword evidence="3" id="KW-1003">Cell membrane</keyword>
<feature type="transmembrane region" description="Helical" evidence="7">
    <location>
        <begin position="12"/>
        <end position="29"/>
    </location>
</feature>
<dbReference type="PANTHER" id="PTHR33452:SF1">
    <property type="entry name" value="INNER MEMBRANE PROTEIN YPHA-RELATED"/>
    <property type="match status" value="1"/>
</dbReference>
<dbReference type="EMBL" id="RJTM01000108">
    <property type="protein sequence ID" value="RNL82894.1"/>
    <property type="molecule type" value="Genomic_DNA"/>
</dbReference>
<protein>
    <submittedName>
        <fullName evidence="8">DoxX family protein</fullName>
    </submittedName>
</protein>
<feature type="transmembrane region" description="Helical" evidence="7">
    <location>
        <begin position="84"/>
        <end position="101"/>
    </location>
</feature>
<evidence type="ECO:0000313" key="9">
    <source>
        <dbReference type="Proteomes" id="UP000267469"/>
    </source>
</evidence>
<dbReference type="OrthoDB" id="346004at2"/>
<evidence type="ECO:0000256" key="4">
    <source>
        <dbReference type="ARBA" id="ARBA00022692"/>
    </source>
</evidence>
<sequence>MIHIMQTSGDLIITFIRIIAGVIIFPYGMQKLFGWFDDLGGGVGIKASLRSFQEKKIPLFIAWLVILGQSIGSIMLLIGLAGRVAAFFNFLIFSGALAVHFSEGWSMNWTGKKQGEGIEYFIMLLALLLVVILKGSGGLSVDYWLFSQ</sequence>